<evidence type="ECO:0000256" key="1">
    <source>
        <dbReference type="SAM" id="MobiDB-lite"/>
    </source>
</evidence>
<protein>
    <submittedName>
        <fullName evidence="2">Uncharacterized protein</fullName>
    </submittedName>
</protein>
<gene>
    <name evidence="2" type="ORF">OC842_006489</name>
</gene>
<proteinExistence type="predicted"/>
<sequence length="481" mass="52367">MATRTLTDLHVGAGRPLRWPTYLAISADVLVTRPGDITKDGMNALIMLRDERLFDAEVSTFYGDNLHSGVYSFSHAMLGTNPRHVFLPGEGNYRLIPEDVDGCEPLLCALPWRGPVLNGIGVVKGIDRVAAIVTISGRSYHGDCMGWIPFTVRGSLRSREDNPFPISLIPPRGTLVTFDALMDGLDVDGVVHGTLYRLHYLRHAHSRHLEELDMADVAAEWAQAQRMVHSGNATDGSGSQDVMAAPNTSWSPNASDTQVTGTVGVQSSYTNTRRMAEDLTRFHTQVFAVLRAAARTIKNEQDVEAAVKEALSTMQERVNQELIEAEARMLVEVANIESRVVQEVARTRSQLQAHLRLSTQDLLRTVSGTRHGLCTDLQESAMSLQTVGTALHRNLTAMQDEQVARLERIIYTATFSGPTGSTAIAASPLVQTPARPPPPQYDATPYAAAGSIAQGRMEDGEIEDDASSEEGDVDVGDNEAV</sequence>
<evidence type="ECO:0000313" key="3">
    <source>
        <dbReference type="Proteomes" id="UP001176521"/>
    </source>
</evidence>
<feature type="compositionally biased region" description="Acidic residues" evidence="1">
    <location>
        <begin position="460"/>
        <end position="481"/>
    </location>
</feature>
<accession>A0AAN6G5R4</accession>
<keyword evidence="3" id="KW-1185">Reference proteome</keyword>
<comment type="caution">
    <text evidence="2">The sequence shown here is derived from an EMBL/GenBank/DDBJ whole genome shotgun (WGS) entry which is preliminary data.</text>
</comment>
<dbReference type="AlphaFoldDB" id="A0AAN6G5R4"/>
<dbReference type="EMBL" id="JAPDMQ010000594">
    <property type="protein sequence ID" value="KAK0522353.1"/>
    <property type="molecule type" value="Genomic_DNA"/>
</dbReference>
<evidence type="ECO:0000313" key="2">
    <source>
        <dbReference type="EMBL" id="KAK0522353.1"/>
    </source>
</evidence>
<dbReference type="Proteomes" id="UP001176521">
    <property type="component" value="Unassembled WGS sequence"/>
</dbReference>
<feature type="region of interest" description="Disordered" evidence="1">
    <location>
        <begin position="430"/>
        <end position="481"/>
    </location>
</feature>
<organism evidence="2 3">
    <name type="scientific">Tilletia horrida</name>
    <dbReference type="NCBI Taxonomy" id="155126"/>
    <lineage>
        <taxon>Eukaryota</taxon>
        <taxon>Fungi</taxon>
        <taxon>Dikarya</taxon>
        <taxon>Basidiomycota</taxon>
        <taxon>Ustilaginomycotina</taxon>
        <taxon>Exobasidiomycetes</taxon>
        <taxon>Tilletiales</taxon>
        <taxon>Tilletiaceae</taxon>
        <taxon>Tilletia</taxon>
    </lineage>
</organism>
<reference evidence="2" key="1">
    <citation type="journal article" date="2023" name="PhytoFront">
        <title>Draft Genome Resources of Seven Strains of Tilletia horrida, Causal Agent of Kernel Smut of Rice.</title>
        <authorList>
            <person name="Khanal S."/>
            <person name="Antony Babu S."/>
            <person name="Zhou X.G."/>
        </authorList>
    </citation>
    <scope>NUCLEOTIDE SEQUENCE</scope>
    <source>
        <strain evidence="2">TX3</strain>
    </source>
</reference>
<name>A0AAN6G5R4_9BASI</name>